<name>A0A6A0A9V6_HAELA</name>
<evidence type="ECO:0000313" key="3">
    <source>
        <dbReference type="Proteomes" id="UP000485058"/>
    </source>
</evidence>
<dbReference type="EMBL" id="BLLF01004099">
    <property type="protein sequence ID" value="GFH28914.1"/>
    <property type="molecule type" value="Genomic_DNA"/>
</dbReference>
<evidence type="ECO:0000313" key="2">
    <source>
        <dbReference type="EMBL" id="GFH28914.1"/>
    </source>
</evidence>
<protein>
    <submittedName>
        <fullName evidence="2">Uncharacterized protein</fullName>
    </submittedName>
</protein>
<keyword evidence="3" id="KW-1185">Reference proteome</keyword>
<gene>
    <name evidence="2" type="ORF">HaLaN_27482</name>
</gene>
<comment type="caution">
    <text evidence="2">The sequence shown here is derived from an EMBL/GenBank/DDBJ whole genome shotgun (WGS) entry which is preliminary data.</text>
</comment>
<accession>A0A6A0A9V6</accession>
<organism evidence="2 3">
    <name type="scientific">Haematococcus lacustris</name>
    <name type="common">Green alga</name>
    <name type="synonym">Haematococcus pluvialis</name>
    <dbReference type="NCBI Taxonomy" id="44745"/>
    <lineage>
        <taxon>Eukaryota</taxon>
        <taxon>Viridiplantae</taxon>
        <taxon>Chlorophyta</taxon>
        <taxon>core chlorophytes</taxon>
        <taxon>Chlorophyceae</taxon>
        <taxon>CS clade</taxon>
        <taxon>Chlamydomonadales</taxon>
        <taxon>Haematococcaceae</taxon>
        <taxon>Haematococcus</taxon>
    </lineage>
</organism>
<reference evidence="2 3" key="1">
    <citation type="submission" date="2020-02" db="EMBL/GenBank/DDBJ databases">
        <title>Draft genome sequence of Haematococcus lacustris strain NIES-144.</title>
        <authorList>
            <person name="Morimoto D."/>
            <person name="Nakagawa S."/>
            <person name="Yoshida T."/>
            <person name="Sawayama S."/>
        </authorList>
    </citation>
    <scope>NUCLEOTIDE SEQUENCE [LARGE SCALE GENOMIC DNA]</scope>
    <source>
        <strain evidence="2 3">NIES-144</strain>
    </source>
</reference>
<dbReference type="Pfam" id="PF18951">
    <property type="entry name" value="DUF5695"/>
    <property type="match status" value="1"/>
</dbReference>
<feature type="non-terminal residue" evidence="2">
    <location>
        <position position="1"/>
    </location>
</feature>
<sequence>MYFEVQHTGEGERGGVEVGALGLSLPFDAFFDKRSLEQVAVQCSFSEAYVGGPLGYLTVTRANGAGPVLLVLPTEDSEMSFEAWRPLRHYDKTPCGFGFEGHHEVLVLSKAVAEQDWPEAQPWNPGTSRLLLPGQSLVVGLRFVLAAGPEQVEDALLAAGHPVALAVPGWLLHADQEDGRLVLKLPPGLALAALQPHPPHSIRLTQVPLVGVDADTYSHAPHPDWDDSGGARYRRSPAPGPVPPPARQQVEQWVHLMALPPARVL</sequence>
<evidence type="ECO:0000256" key="1">
    <source>
        <dbReference type="SAM" id="MobiDB-lite"/>
    </source>
</evidence>
<feature type="region of interest" description="Disordered" evidence="1">
    <location>
        <begin position="218"/>
        <end position="246"/>
    </location>
</feature>
<dbReference type="InterPro" id="IPR043750">
    <property type="entry name" value="DUF5695"/>
</dbReference>
<dbReference type="Proteomes" id="UP000485058">
    <property type="component" value="Unassembled WGS sequence"/>
</dbReference>
<dbReference type="AlphaFoldDB" id="A0A6A0A9V6"/>
<proteinExistence type="predicted"/>
<feature type="non-terminal residue" evidence="2">
    <location>
        <position position="265"/>
    </location>
</feature>